<feature type="compositionally biased region" description="Basic and acidic residues" evidence="1">
    <location>
        <begin position="200"/>
        <end position="215"/>
    </location>
</feature>
<accession>A0ABW6P9M1</accession>
<evidence type="ECO:0000313" key="3">
    <source>
        <dbReference type="EMBL" id="MFF0499858.1"/>
    </source>
</evidence>
<evidence type="ECO:0000259" key="2">
    <source>
        <dbReference type="Pfam" id="PF03061"/>
    </source>
</evidence>
<evidence type="ECO:0000313" key="4">
    <source>
        <dbReference type="Proteomes" id="UP001601442"/>
    </source>
</evidence>
<dbReference type="RefSeq" id="WP_387398685.1">
    <property type="nucleotide sequence ID" value="NZ_JBIAMT010000005.1"/>
</dbReference>
<dbReference type="EC" id="3.1.2.-" evidence="3"/>
<keyword evidence="3" id="KW-0378">Hydrolase</keyword>
<comment type="caution">
    <text evidence="3">The sequence shown here is derived from an EMBL/GenBank/DDBJ whole genome shotgun (WGS) entry which is preliminary data.</text>
</comment>
<keyword evidence="4" id="KW-1185">Reference proteome</keyword>
<protein>
    <submittedName>
        <fullName evidence="3">PaaI family thioesterase</fullName>
        <ecNumber evidence="3">3.1.2.-</ecNumber>
    </submittedName>
</protein>
<feature type="domain" description="Thioesterase" evidence="2">
    <location>
        <begin position="116"/>
        <end position="187"/>
    </location>
</feature>
<dbReference type="Proteomes" id="UP001601442">
    <property type="component" value="Unassembled WGS sequence"/>
</dbReference>
<feature type="region of interest" description="Disordered" evidence="1">
    <location>
        <begin position="200"/>
        <end position="221"/>
    </location>
</feature>
<gene>
    <name evidence="3" type="ORF">ACFYU5_25895</name>
</gene>
<dbReference type="InterPro" id="IPR006683">
    <property type="entry name" value="Thioestr_dom"/>
</dbReference>
<organism evidence="3 4">
    <name type="scientific">Nocardia aobensis</name>
    <dbReference type="NCBI Taxonomy" id="257277"/>
    <lineage>
        <taxon>Bacteria</taxon>
        <taxon>Bacillati</taxon>
        <taxon>Actinomycetota</taxon>
        <taxon>Actinomycetes</taxon>
        <taxon>Mycobacteriales</taxon>
        <taxon>Nocardiaceae</taxon>
        <taxon>Nocardia</taxon>
    </lineage>
</organism>
<dbReference type="Pfam" id="PF03061">
    <property type="entry name" value="4HBT"/>
    <property type="match status" value="1"/>
</dbReference>
<name>A0ABW6P9M1_9NOCA</name>
<dbReference type="SUPFAM" id="SSF54637">
    <property type="entry name" value="Thioesterase/thiol ester dehydrase-isomerase"/>
    <property type="match status" value="1"/>
</dbReference>
<dbReference type="CDD" id="cd03443">
    <property type="entry name" value="PaaI_thioesterase"/>
    <property type="match status" value="1"/>
</dbReference>
<proteinExistence type="predicted"/>
<evidence type="ECO:0000256" key="1">
    <source>
        <dbReference type="SAM" id="MobiDB-lite"/>
    </source>
</evidence>
<sequence length="221" mass="23433">MRSHLAAMARELGRLANSARVSAPPEDVAEKVGILSRQACELLDAHAWSGPYAVEQLAPPANRLLVWEPADLRRTIPYSPVLGDLNPMSGEARVWADGDAIRGTLRADPIHAGPLGAVHGGVVASVLDELTSLAVLATGHVGYTKSLTIDYRRPTPLGPALELWAQTAGIAGGVLLTSAEIRHDGRVTVSAVSVHKAAGRRDDPIYPADDRDRRSPQRGGT</sequence>
<reference evidence="3 4" key="1">
    <citation type="submission" date="2024-10" db="EMBL/GenBank/DDBJ databases">
        <title>The Natural Products Discovery Center: Release of the First 8490 Sequenced Strains for Exploring Actinobacteria Biosynthetic Diversity.</title>
        <authorList>
            <person name="Kalkreuter E."/>
            <person name="Kautsar S.A."/>
            <person name="Yang D."/>
            <person name="Bader C.D."/>
            <person name="Teijaro C.N."/>
            <person name="Fluegel L."/>
            <person name="Davis C.M."/>
            <person name="Simpson J.R."/>
            <person name="Lauterbach L."/>
            <person name="Steele A.D."/>
            <person name="Gui C."/>
            <person name="Meng S."/>
            <person name="Li G."/>
            <person name="Viehrig K."/>
            <person name="Ye F."/>
            <person name="Su P."/>
            <person name="Kiefer A.F."/>
            <person name="Nichols A."/>
            <person name="Cepeda A.J."/>
            <person name="Yan W."/>
            <person name="Fan B."/>
            <person name="Jiang Y."/>
            <person name="Adhikari A."/>
            <person name="Zheng C.-J."/>
            <person name="Schuster L."/>
            <person name="Cowan T.M."/>
            <person name="Smanski M.J."/>
            <person name="Chevrette M.G."/>
            <person name="De Carvalho L.P.S."/>
            <person name="Shen B."/>
        </authorList>
    </citation>
    <scope>NUCLEOTIDE SEQUENCE [LARGE SCALE GENOMIC DNA]</scope>
    <source>
        <strain evidence="3 4">NPDC004119</strain>
    </source>
</reference>
<dbReference type="Gene3D" id="3.10.129.10">
    <property type="entry name" value="Hotdog Thioesterase"/>
    <property type="match status" value="1"/>
</dbReference>
<dbReference type="EMBL" id="JBIAMT010000005">
    <property type="protein sequence ID" value="MFF0499858.1"/>
    <property type="molecule type" value="Genomic_DNA"/>
</dbReference>
<dbReference type="InterPro" id="IPR029069">
    <property type="entry name" value="HotDog_dom_sf"/>
</dbReference>
<dbReference type="GO" id="GO:0016787">
    <property type="term" value="F:hydrolase activity"/>
    <property type="evidence" value="ECO:0007669"/>
    <property type="project" value="UniProtKB-KW"/>
</dbReference>